<proteinExistence type="predicted"/>
<sequence>MTGFCGHTATSCTDLYHCSCVNTPNGQDENAGILSLCWQYHLHASIKIKKKIKMFSPDVKNSQLHQERFSMMGTELYLEACRPVEVVPVTHFTQNLANPYLNLNHHGLGPSIFCVPLFTFVSSQSNAAVTHLELEDKCILAEGAIMHSRDAMREFLPSRTGTQPDVVCSQNYCSLSSII</sequence>
<organism evidence="1 2">
    <name type="scientific">Falco tinnunculus</name>
    <name type="common">Common kestrel</name>
    <dbReference type="NCBI Taxonomy" id="100819"/>
    <lineage>
        <taxon>Eukaryota</taxon>
        <taxon>Metazoa</taxon>
        <taxon>Chordata</taxon>
        <taxon>Craniata</taxon>
        <taxon>Vertebrata</taxon>
        <taxon>Euteleostomi</taxon>
        <taxon>Archelosauria</taxon>
        <taxon>Archosauria</taxon>
        <taxon>Dinosauria</taxon>
        <taxon>Saurischia</taxon>
        <taxon>Theropoda</taxon>
        <taxon>Coelurosauria</taxon>
        <taxon>Aves</taxon>
        <taxon>Neognathae</taxon>
        <taxon>Neoaves</taxon>
        <taxon>Telluraves</taxon>
        <taxon>Australaves</taxon>
        <taxon>Falconiformes</taxon>
        <taxon>Falconidae</taxon>
        <taxon>Falco</taxon>
    </lineage>
</organism>
<dbReference type="OrthoDB" id="120976at2759"/>
<evidence type="ECO:0000313" key="2">
    <source>
        <dbReference type="Proteomes" id="UP000694562"/>
    </source>
</evidence>
<keyword evidence="2" id="KW-1185">Reference proteome</keyword>
<reference evidence="1" key="1">
    <citation type="submission" date="2025-08" db="UniProtKB">
        <authorList>
            <consortium name="Ensembl"/>
        </authorList>
    </citation>
    <scope>IDENTIFICATION</scope>
</reference>
<dbReference type="AlphaFoldDB" id="A0A8C4UYD1"/>
<dbReference type="Proteomes" id="UP000694562">
    <property type="component" value="Unplaced"/>
</dbReference>
<reference evidence="1" key="2">
    <citation type="submission" date="2025-09" db="UniProtKB">
        <authorList>
            <consortium name="Ensembl"/>
        </authorList>
    </citation>
    <scope>IDENTIFICATION</scope>
</reference>
<dbReference type="Ensembl" id="ENSFTIT00000020646.1">
    <property type="protein sequence ID" value="ENSFTIP00000019822.1"/>
    <property type="gene ID" value="ENSFTIG00000012967.1"/>
</dbReference>
<protein>
    <submittedName>
        <fullName evidence="1">Uncharacterized protein</fullName>
    </submittedName>
</protein>
<evidence type="ECO:0000313" key="1">
    <source>
        <dbReference type="Ensembl" id="ENSFTIP00000019822.1"/>
    </source>
</evidence>
<name>A0A8C4UYD1_FALTI</name>
<accession>A0A8C4UYD1</accession>